<protein>
    <submittedName>
        <fullName evidence="8">Radical SAM domain-containing protein</fullName>
    </submittedName>
</protein>
<feature type="domain" description="B12-binding" evidence="6">
    <location>
        <begin position="5"/>
        <end position="136"/>
    </location>
</feature>
<evidence type="ECO:0000313" key="8">
    <source>
        <dbReference type="EMBL" id="AFS79993.1"/>
    </source>
</evidence>
<dbReference type="GO" id="GO:0031419">
    <property type="term" value="F:cobalamin binding"/>
    <property type="evidence" value="ECO:0007669"/>
    <property type="project" value="InterPro"/>
</dbReference>
<dbReference type="HOGENOM" id="CLU_021572_4_3_2"/>
<dbReference type="InterPro" id="IPR006158">
    <property type="entry name" value="Cobalamin-bd"/>
</dbReference>
<dbReference type="Pfam" id="PF02310">
    <property type="entry name" value="B12-binding"/>
    <property type="match status" value="1"/>
</dbReference>
<dbReference type="Gene3D" id="3.40.50.280">
    <property type="entry name" value="Cobalamin-binding domain"/>
    <property type="match status" value="1"/>
</dbReference>
<accession>K0B1W0</accession>
<evidence type="ECO:0000313" key="9">
    <source>
        <dbReference type="Proteomes" id="UP000006101"/>
    </source>
</evidence>
<dbReference type="InterPro" id="IPR058240">
    <property type="entry name" value="rSAM_sf"/>
</dbReference>
<dbReference type="Gene3D" id="3.80.30.20">
    <property type="entry name" value="tm_1862 like domain"/>
    <property type="match status" value="1"/>
</dbReference>
<dbReference type="Pfam" id="PF04055">
    <property type="entry name" value="Radical_SAM"/>
    <property type="match status" value="1"/>
</dbReference>
<gene>
    <name evidence="8" type="ORF">NKOR_00355</name>
</gene>
<dbReference type="SFLD" id="SFLDS00029">
    <property type="entry name" value="Radical_SAM"/>
    <property type="match status" value="1"/>
</dbReference>
<keyword evidence="3" id="KW-0479">Metal-binding</keyword>
<proteinExistence type="predicted"/>
<dbReference type="Proteomes" id="UP000006101">
    <property type="component" value="Chromosome"/>
</dbReference>
<keyword evidence="4" id="KW-0408">Iron</keyword>
<dbReference type="InterPro" id="IPR034466">
    <property type="entry name" value="Methyltransferase_Class_B"/>
</dbReference>
<dbReference type="SFLD" id="SFLDG01123">
    <property type="entry name" value="methyltransferase_(Class_B)"/>
    <property type="match status" value="1"/>
</dbReference>
<evidence type="ECO:0000256" key="4">
    <source>
        <dbReference type="ARBA" id="ARBA00023004"/>
    </source>
</evidence>
<dbReference type="SFLD" id="SFLDG01082">
    <property type="entry name" value="B12-binding_domain_containing"/>
    <property type="match status" value="1"/>
</dbReference>
<keyword evidence="5" id="KW-0411">Iron-sulfur</keyword>
<keyword evidence="2" id="KW-0949">S-adenosyl-L-methionine</keyword>
<dbReference type="GO" id="GO:0051539">
    <property type="term" value="F:4 iron, 4 sulfur cluster binding"/>
    <property type="evidence" value="ECO:0007669"/>
    <property type="project" value="UniProtKB-KW"/>
</dbReference>
<dbReference type="SUPFAM" id="SSF102114">
    <property type="entry name" value="Radical SAM enzymes"/>
    <property type="match status" value="1"/>
</dbReference>
<dbReference type="PROSITE" id="PS51918">
    <property type="entry name" value="RADICAL_SAM"/>
    <property type="match status" value="1"/>
</dbReference>
<comment type="cofactor">
    <cofactor evidence="1">
        <name>[4Fe-4S] cluster</name>
        <dbReference type="ChEBI" id="CHEBI:49883"/>
    </cofactor>
</comment>
<dbReference type="GO" id="GO:0005829">
    <property type="term" value="C:cytosol"/>
    <property type="evidence" value="ECO:0007669"/>
    <property type="project" value="TreeGrafter"/>
</dbReference>
<name>K0B1W0_9ARCH</name>
<evidence type="ECO:0000259" key="6">
    <source>
        <dbReference type="PROSITE" id="PS51332"/>
    </source>
</evidence>
<dbReference type="PANTHER" id="PTHR43409">
    <property type="entry name" value="ANAEROBIC MAGNESIUM-PROTOPORPHYRIN IX MONOMETHYL ESTER CYCLASE-RELATED"/>
    <property type="match status" value="1"/>
</dbReference>
<dbReference type="InterPro" id="IPR006638">
    <property type="entry name" value="Elp3/MiaA/NifB-like_rSAM"/>
</dbReference>
<sequence length="446" mass="50853">MKTMKVSLVRARYPSVWEPTNLMYVSSFIKDRYQGNLEVQILDGFFDSDEQILNQISCSDYVGFSGTTPQVPHIKKLSKLVKKEYPSMKTIAGGYGPSLQPFKFLNDPTIDYLVVGEGEQSMLDILNGNVNQKLVSSTPIADVDSIPNPDRDSIDLNRYISIAEKDEGRRVTSIMTERGCAFGCTFCAEGQFGTIWRKAGLKNDDLEYERAVRLRGRSPKLVVEEMIEVRDRFNITFFKMNDAETNPSRAHFLKLCEEMIKQEVNVPWGCNMRCDKVDDEMCEMAVKAHCEEFWMGLESGSPEIHRDINKGTTVEMIKKAFDVSKKYGIKRRTYALLGTPLESYETIKQTEELIDYVDPEIIGFSILAPYPGTAYWKPEYDKLDWSQIDEFSNTTWSSSNLTNQELRTEQARLIEKYSDKLAPIIRKKQKLGMGGSQTLDSIMGAM</sequence>
<dbReference type="GO" id="GO:0046872">
    <property type="term" value="F:metal ion binding"/>
    <property type="evidence" value="ECO:0007669"/>
    <property type="project" value="UniProtKB-KW"/>
</dbReference>
<dbReference type="EMBL" id="CP003842">
    <property type="protein sequence ID" value="AFS79993.1"/>
    <property type="molecule type" value="Genomic_DNA"/>
</dbReference>
<feature type="domain" description="Radical SAM core" evidence="7">
    <location>
        <begin position="166"/>
        <end position="405"/>
    </location>
</feature>
<evidence type="ECO:0000256" key="5">
    <source>
        <dbReference type="ARBA" id="ARBA00023014"/>
    </source>
</evidence>
<dbReference type="STRING" id="1229908.NKOR_00355"/>
<dbReference type="GO" id="GO:0003824">
    <property type="term" value="F:catalytic activity"/>
    <property type="evidence" value="ECO:0007669"/>
    <property type="project" value="InterPro"/>
</dbReference>
<dbReference type="InterPro" id="IPR051198">
    <property type="entry name" value="BchE-like"/>
</dbReference>
<dbReference type="InterPro" id="IPR007197">
    <property type="entry name" value="rSAM"/>
</dbReference>
<dbReference type="SMART" id="SM00729">
    <property type="entry name" value="Elp3"/>
    <property type="match status" value="1"/>
</dbReference>
<organism evidence="8 9">
    <name type="scientific">Candidatus Nitrosopumilus koreensis AR1</name>
    <dbReference type="NCBI Taxonomy" id="1229908"/>
    <lineage>
        <taxon>Archaea</taxon>
        <taxon>Nitrososphaerota</taxon>
        <taxon>Nitrososphaeria</taxon>
        <taxon>Nitrosopumilales</taxon>
        <taxon>Nitrosopumilaceae</taxon>
        <taxon>Nitrosopumilus</taxon>
    </lineage>
</organism>
<evidence type="ECO:0000259" key="7">
    <source>
        <dbReference type="PROSITE" id="PS51918"/>
    </source>
</evidence>
<dbReference type="InterPro" id="IPR023404">
    <property type="entry name" value="rSAM_horseshoe"/>
</dbReference>
<keyword evidence="9" id="KW-1185">Reference proteome</keyword>
<dbReference type="PATRIC" id="fig|1229908.8.peg.74"/>
<dbReference type="CDD" id="cd01335">
    <property type="entry name" value="Radical_SAM"/>
    <property type="match status" value="1"/>
</dbReference>
<evidence type="ECO:0000256" key="1">
    <source>
        <dbReference type="ARBA" id="ARBA00001966"/>
    </source>
</evidence>
<dbReference type="PROSITE" id="PS51332">
    <property type="entry name" value="B12_BINDING"/>
    <property type="match status" value="1"/>
</dbReference>
<dbReference type="PANTHER" id="PTHR43409:SF16">
    <property type="entry name" value="SLR0320 PROTEIN"/>
    <property type="match status" value="1"/>
</dbReference>
<dbReference type="AlphaFoldDB" id="K0B1W0"/>
<evidence type="ECO:0000256" key="3">
    <source>
        <dbReference type="ARBA" id="ARBA00022723"/>
    </source>
</evidence>
<reference evidence="8 9" key="1">
    <citation type="journal article" date="2012" name="J. Bacteriol.">
        <title>Draft Genome Sequence of an Ammonia-Oxidizing Archaeon, "Candidatus Nitrosopumilus koreensis" AR1, from Marine Sediment.</title>
        <authorList>
            <person name="Park S.J."/>
            <person name="Kim J.G."/>
            <person name="Jung M.Y."/>
            <person name="Kim S.J."/>
            <person name="Cha I.T."/>
            <person name="Kwon K."/>
            <person name="Lee J.H."/>
            <person name="Rhee S.K."/>
        </authorList>
    </citation>
    <scope>NUCLEOTIDE SEQUENCE [LARGE SCALE GENOMIC DNA]</scope>
    <source>
        <strain evidence="8 9">AR1</strain>
    </source>
</reference>
<dbReference type="KEGG" id="nkr:NKOR_00355"/>
<evidence type="ECO:0000256" key="2">
    <source>
        <dbReference type="ARBA" id="ARBA00022691"/>
    </source>
</evidence>